<sequence length="394" mass="42164">MTEAPRSRLILPVAVAAMALLAAVASLQHSMAMALAYRMPELAADLSDTVPIPTLILTRQAIRVPASGGGVDTIRVGEARDLARDTLDRSLLNPLPLAILSWDATPARRGELLAAATRLSRRDAFTQSALLRHYSETGQSEEVLRTVNDLLLVSPSISRQITPSVVELMRDETLVAEFVRLLSRPSPWREDFLLASSLDEQSASNLAAIRLALPQSAAIDPVTDRAMIANLARTGRVAEAFALYRAYGDGSAGGGGPSDTGLDWQAEFPPFDWRLTDEYGAYARARDGGGLTIRIRPGNGGMLAERLLDLPDDVTGLRIAHDLQPADQLGEVEISVSCAQGGPSTTRAFVPARFTLDLPAAVVACESVRLAIAGRAWTTAQPIDGAIEAIVFIR</sequence>
<dbReference type="EMBL" id="QRBB01000001">
    <property type="protein sequence ID" value="RDS76724.1"/>
    <property type="molecule type" value="Genomic_DNA"/>
</dbReference>
<organism evidence="1 2">
    <name type="scientific">Alteriqipengyuania lutimaris</name>
    <dbReference type="NCBI Taxonomy" id="1538146"/>
    <lineage>
        <taxon>Bacteria</taxon>
        <taxon>Pseudomonadati</taxon>
        <taxon>Pseudomonadota</taxon>
        <taxon>Alphaproteobacteria</taxon>
        <taxon>Sphingomonadales</taxon>
        <taxon>Erythrobacteraceae</taxon>
        <taxon>Alteriqipengyuania</taxon>
    </lineage>
</organism>
<dbReference type="RefSeq" id="WP_115490948.1">
    <property type="nucleotide sequence ID" value="NZ_JACHWW010000001.1"/>
</dbReference>
<accession>A0A395LMK6</accession>
<gene>
    <name evidence="1" type="ORF">DL238_03290</name>
</gene>
<dbReference type="OrthoDB" id="7389478at2"/>
<keyword evidence="2" id="KW-1185">Reference proteome</keyword>
<comment type="caution">
    <text evidence="1">The sequence shown here is derived from an EMBL/GenBank/DDBJ whole genome shotgun (WGS) entry which is preliminary data.</text>
</comment>
<evidence type="ECO:0000313" key="2">
    <source>
        <dbReference type="Proteomes" id="UP000254101"/>
    </source>
</evidence>
<proteinExistence type="predicted"/>
<dbReference type="AlphaFoldDB" id="A0A395LMK6"/>
<name>A0A395LMK6_9SPHN</name>
<evidence type="ECO:0000313" key="1">
    <source>
        <dbReference type="EMBL" id="RDS76724.1"/>
    </source>
</evidence>
<dbReference type="Proteomes" id="UP000254101">
    <property type="component" value="Unassembled WGS sequence"/>
</dbReference>
<reference evidence="1 2" key="1">
    <citation type="submission" date="2018-07" db="EMBL/GenBank/DDBJ databases">
        <title>Erythrobacter nanhaiensis sp. nov., a novel member of the genus Erythrobacter isolated from the South China Sea.</title>
        <authorList>
            <person name="Chen X."/>
            <person name="Liu J."/>
        </authorList>
    </citation>
    <scope>NUCLEOTIDE SEQUENCE [LARGE SCALE GENOMIC DNA]</scope>
    <source>
        <strain evidence="1 2">S-5</strain>
    </source>
</reference>
<protein>
    <submittedName>
        <fullName evidence="1">Uncharacterized protein</fullName>
    </submittedName>
</protein>